<dbReference type="EMBL" id="CP046884">
    <property type="protein sequence ID" value="QNQ90017.1"/>
    <property type="molecule type" value="Genomic_DNA"/>
</dbReference>
<evidence type="ECO:0000313" key="2">
    <source>
        <dbReference type="EMBL" id="QNQ90017.1"/>
    </source>
</evidence>
<keyword evidence="1" id="KW-0472">Membrane</keyword>
<gene>
    <name evidence="2" type="ORF">GP475_04685</name>
</gene>
<evidence type="ECO:0000313" key="3">
    <source>
        <dbReference type="Proteomes" id="UP000516320"/>
    </source>
</evidence>
<keyword evidence="1" id="KW-1133">Transmembrane helix</keyword>
<dbReference type="KEGG" id="cpoy:GP475_04685"/>
<reference evidence="2 3" key="1">
    <citation type="submission" date="2019-12" db="EMBL/GenBank/DDBJ databases">
        <title>Corynebacterium sp. nov., isolated from feces of the Anser Albifrons in China.</title>
        <authorList>
            <person name="Liu Q."/>
        </authorList>
    </citation>
    <scope>NUCLEOTIDE SEQUENCE [LARGE SCALE GENOMIC DNA]</scope>
    <source>
        <strain evidence="2 3">4H37-19</strain>
    </source>
</reference>
<dbReference type="AlphaFoldDB" id="A0A7H0SN92"/>
<dbReference type="RefSeq" id="WP_187975476.1">
    <property type="nucleotide sequence ID" value="NZ_CP046884.1"/>
</dbReference>
<feature type="transmembrane region" description="Helical" evidence="1">
    <location>
        <begin position="42"/>
        <end position="63"/>
    </location>
</feature>
<keyword evidence="1" id="KW-0812">Transmembrane</keyword>
<sequence>MYSQNISENIEVGRDVSPDEIMAGRFKSTKVCLFFQSRFNRVLLLGLVLVICLFAWSTRGYLWDKVGEVSVSSPAYRSFLGRWTDVVGDDSPSGINLGDHKLKNPHFDSVQNFIVDGNRVFSVKDYHVIFKGFILPPVSASDNLVNVFDGVAMYSSGNNGYFVDLSTRKVFALPEGFKAIRPLGIFSNNLVVGTGLDTESGLTKTIGFDSNGNMKWSHDSTCKGGIQNESQLVLVENCASYDGEHDSRLLRRTLDVKSGVVAEFQLSANEYLDVIGDDRYVIDAVSGGIRRFDEHMALIPEKTVSTKALGGAKISYNGYHVIFRTYDLFERTRGLERVDEMISNDPYSTNTFMVLNGGMAVSIDSDFQCSDPVFIENNQRYICGFGERNGLPFSAGAYSVYDTESRQLINSGVAEGLLIRFNGGLASFLFRENGIGSQLFLVS</sequence>
<protein>
    <submittedName>
        <fullName evidence="2">Uncharacterized protein</fullName>
    </submittedName>
</protein>
<accession>A0A7H0SN92</accession>
<evidence type="ECO:0000256" key="1">
    <source>
        <dbReference type="SAM" id="Phobius"/>
    </source>
</evidence>
<proteinExistence type="predicted"/>
<organism evidence="2 3">
    <name type="scientific">Corynebacterium poyangense</name>
    <dbReference type="NCBI Taxonomy" id="2684405"/>
    <lineage>
        <taxon>Bacteria</taxon>
        <taxon>Bacillati</taxon>
        <taxon>Actinomycetota</taxon>
        <taxon>Actinomycetes</taxon>
        <taxon>Mycobacteriales</taxon>
        <taxon>Corynebacteriaceae</taxon>
        <taxon>Corynebacterium</taxon>
    </lineage>
</organism>
<name>A0A7H0SN92_9CORY</name>
<keyword evidence="3" id="KW-1185">Reference proteome</keyword>
<dbReference type="Proteomes" id="UP000516320">
    <property type="component" value="Chromosome"/>
</dbReference>